<gene>
    <name evidence="2" type="ORF">PHLGIDRAFT_412565</name>
</gene>
<feature type="region of interest" description="Disordered" evidence="1">
    <location>
        <begin position="1"/>
        <end position="78"/>
    </location>
</feature>
<organism evidence="2 3">
    <name type="scientific">Phlebiopsis gigantea (strain 11061_1 CR5-6)</name>
    <name type="common">White-rot fungus</name>
    <name type="synonym">Peniophora gigantea</name>
    <dbReference type="NCBI Taxonomy" id="745531"/>
    <lineage>
        <taxon>Eukaryota</taxon>
        <taxon>Fungi</taxon>
        <taxon>Dikarya</taxon>
        <taxon>Basidiomycota</taxon>
        <taxon>Agaricomycotina</taxon>
        <taxon>Agaricomycetes</taxon>
        <taxon>Polyporales</taxon>
        <taxon>Phanerochaetaceae</taxon>
        <taxon>Phlebiopsis</taxon>
    </lineage>
</organism>
<dbReference type="EMBL" id="KN840494">
    <property type="protein sequence ID" value="KIP07580.1"/>
    <property type="molecule type" value="Genomic_DNA"/>
</dbReference>
<accession>A0A0C3SB31</accession>
<proteinExistence type="predicted"/>
<dbReference type="HOGENOM" id="CLU_1678574_0_0_1"/>
<name>A0A0C3SB31_PHLG1</name>
<evidence type="ECO:0000313" key="2">
    <source>
        <dbReference type="EMBL" id="KIP07580.1"/>
    </source>
</evidence>
<sequence length="157" mass="16997">MAKAASITHGSGGDNSPRLYAVPISSIPVGVEAARSDHQTFPSPPSPSPPSRLRSSRGESRTAHHPSRCWARDTSKGERRRWALRQAAGLLRVMQIGDKTRVQRDTGQGRCQWALRCETQSGSQVRDETSASSRSLSHSVVVCCGMLYPNSVSELVG</sequence>
<dbReference type="AlphaFoldDB" id="A0A0C3SB31"/>
<evidence type="ECO:0000313" key="3">
    <source>
        <dbReference type="Proteomes" id="UP000053257"/>
    </source>
</evidence>
<dbReference type="Proteomes" id="UP000053257">
    <property type="component" value="Unassembled WGS sequence"/>
</dbReference>
<protein>
    <submittedName>
        <fullName evidence="2">Uncharacterized protein</fullName>
    </submittedName>
</protein>
<reference evidence="2 3" key="1">
    <citation type="journal article" date="2014" name="PLoS Genet.">
        <title>Analysis of the Phlebiopsis gigantea genome, transcriptome and secretome provides insight into its pioneer colonization strategies of wood.</title>
        <authorList>
            <person name="Hori C."/>
            <person name="Ishida T."/>
            <person name="Igarashi K."/>
            <person name="Samejima M."/>
            <person name="Suzuki H."/>
            <person name="Master E."/>
            <person name="Ferreira P."/>
            <person name="Ruiz-Duenas F.J."/>
            <person name="Held B."/>
            <person name="Canessa P."/>
            <person name="Larrondo L.F."/>
            <person name="Schmoll M."/>
            <person name="Druzhinina I.S."/>
            <person name="Kubicek C.P."/>
            <person name="Gaskell J.A."/>
            <person name="Kersten P."/>
            <person name="St John F."/>
            <person name="Glasner J."/>
            <person name="Sabat G."/>
            <person name="Splinter BonDurant S."/>
            <person name="Syed K."/>
            <person name="Yadav J."/>
            <person name="Mgbeahuruike A.C."/>
            <person name="Kovalchuk A."/>
            <person name="Asiegbu F.O."/>
            <person name="Lackner G."/>
            <person name="Hoffmeister D."/>
            <person name="Rencoret J."/>
            <person name="Gutierrez A."/>
            <person name="Sun H."/>
            <person name="Lindquist E."/>
            <person name="Barry K."/>
            <person name="Riley R."/>
            <person name="Grigoriev I.V."/>
            <person name="Henrissat B."/>
            <person name="Kues U."/>
            <person name="Berka R.M."/>
            <person name="Martinez A.T."/>
            <person name="Covert S.F."/>
            <person name="Blanchette R.A."/>
            <person name="Cullen D."/>
        </authorList>
    </citation>
    <scope>NUCLEOTIDE SEQUENCE [LARGE SCALE GENOMIC DNA]</scope>
    <source>
        <strain evidence="2 3">11061_1 CR5-6</strain>
    </source>
</reference>
<evidence type="ECO:0000256" key="1">
    <source>
        <dbReference type="SAM" id="MobiDB-lite"/>
    </source>
</evidence>
<keyword evidence="3" id="KW-1185">Reference proteome</keyword>